<evidence type="ECO:0008006" key="4">
    <source>
        <dbReference type="Google" id="ProtNLM"/>
    </source>
</evidence>
<proteinExistence type="predicted"/>
<feature type="transmembrane region" description="Helical" evidence="1">
    <location>
        <begin position="34"/>
        <end position="52"/>
    </location>
</feature>
<feature type="transmembrane region" description="Helical" evidence="1">
    <location>
        <begin position="7"/>
        <end position="28"/>
    </location>
</feature>
<organism evidence="2 3">
    <name type="scientific">Intestinibacter bartlettii</name>
    <dbReference type="NCBI Taxonomy" id="261299"/>
    <lineage>
        <taxon>Bacteria</taxon>
        <taxon>Bacillati</taxon>
        <taxon>Bacillota</taxon>
        <taxon>Clostridia</taxon>
        <taxon>Peptostreptococcales</taxon>
        <taxon>Peptostreptococcaceae</taxon>
        <taxon>Intestinibacter</taxon>
    </lineage>
</organism>
<dbReference type="RefSeq" id="WP_216568116.1">
    <property type="nucleotide sequence ID" value="NZ_JAHLOQ010000001.1"/>
</dbReference>
<comment type="caution">
    <text evidence="2">The sequence shown here is derived from an EMBL/GenBank/DDBJ whole genome shotgun (WGS) entry which is preliminary data.</text>
</comment>
<dbReference type="Proteomes" id="UP001196301">
    <property type="component" value="Unassembled WGS sequence"/>
</dbReference>
<reference evidence="2 3" key="1">
    <citation type="submission" date="2021-06" db="EMBL/GenBank/DDBJ databases">
        <authorList>
            <person name="Sun Q."/>
            <person name="Li D."/>
        </authorList>
    </citation>
    <scope>NUCLEOTIDE SEQUENCE [LARGE SCALE GENOMIC DNA]</scope>
    <source>
        <strain evidence="2 3">N19</strain>
    </source>
</reference>
<gene>
    <name evidence="2" type="ORF">KQI20_00745</name>
</gene>
<keyword evidence="1" id="KW-0472">Membrane</keyword>
<sequence length="61" mass="6831">MKNISLSIVIGALMCIASILFGLNTINAGNTFKGVLWMIAALCWASFVRNVFRRNNRDNNR</sequence>
<dbReference type="EMBL" id="JAHLOQ010000001">
    <property type="protein sequence ID" value="MBU5334953.1"/>
    <property type="molecule type" value="Genomic_DNA"/>
</dbReference>
<accession>A0ABS6DU38</accession>
<keyword evidence="3" id="KW-1185">Reference proteome</keyword>
<evidence type="ECO:0000313" key="2">
    <source>
        <dbReference type="EMBL" id="MBU5334953.1"/>
    </source>
</evidence>
<evidence type="ECO:0000256" key="1">
    <source>
        <dbReference type="SAM" id="Phobius"/>
    </source>
</evidence>
<name>A0ABS6DU38_9FIRM</name>
<evidence type="ECO:0000313" key="3">
    <source>
        <dbReference type="Proteomes" id="UP001196301"/>
    </source>
</evidence>
<keyword evidence="1" id="KW-0812">Transmembrane</keyword>
<protein>
    <recommendedName>
        <fullName evidence="4">Lipoprotein</fullName>
    </recommendedName>
</protein>
<keyword evidence="1" id="KW-1133">Transmembrane helix</keyword>